<sequence>MTLTRTLRHLPRLAWLALAAWPLGLAADIRLPTVLGDGMVLQRDAEVTLWGWADDGEVVSISLDGEPWAQATAANGQWRVKAPARPAGGPHKLTFSGNNTIEREDAWFGDVWIASGQSNMEYPLSRLVDVYAEDIAAASLPLIRQFKVPKTWDFQGPRDDIDGAAWVAASPDTVADFSAVAFFFARDIHARYDVPIGIVNTTFGGSPAEGWLNEADLARWPHYLAQAQAYQDADALQALREQDRARNDAWYTALDAADRGLSATPPWSDPAVEDSDWEAMTVPGDWGDSSTGPVNGAVWLRRHIDLPAASAGQPALLRLGRIVDADTAWVNGVAVGQTTYQYPQRRYEVPAGVLREGENVITIRIINSAGRGEFVADKPYRLEVAGQAIDLSGDWKLRLGAAAEPLAGPAFQEWSLPLAYYNAMLAPLTPLTLKGVTWYQGESNVKDPAEYAELFPFMITAWRRYFGQPDLPFLFVQLANFLPPADEPGDSDWAETRDAQAGALALPRTGMAVAIDVGEWNDIHPVNKRTVGERLALQARKIAYGEDSLLASGPTLGNISARGHELVLTFANVSGGLYADLDRGNDGTTADRISTTPGGFQLAGPEGPFHWADARIEGNAVIVSSAAVEQPARVRYAWADNPVRANLYNTEGLPAAPFQASVQP</sequence>
<dbReference type="InterPro" id="IPR008979">
    <property type="entry name" value="Galactose-bd-like_sf"/>
</dbReference>
<accession>A0A5N0TDV7</accession>
<dbReference type="AlphaFoldDB" id="A0A5N0TDV7"/>
<gene>
    <name evidence="3" type="ORF">F3N42_05345</name>
</gene>
<dbReference type="Gene3D" id="3.40.50.1110">
    <property type="entry name" value="SGNH hydrolase"/>
    <property type="match status" value="1"/>
</dbReference>
<dbReference type="SUPFAM" id="SSF52266">
    <property type="entry name" value="SGNH hydrolase"/>
    <property type="match status" value="1"/>
</dbReference>
<comment type="caution">
    <text evidence="3">The sequence shown here is derived from an EMBL/GenBank/DDBJ whole genome shotgun (WGS) entry which is preliminary data.</text>
</comment>
<dbReference type="GO" id="GO:0001681">
    <property type="term" value="F:sialate O-acetylesterase activity"/>
    <property type="evidence" value="ECO:0007669"/>
    <property type="project" value="InterPro"/>
</dbReference>
<dbReference type="Pfam" id="PF03629">
    <property type="entry name" value="SASA"/>
    <property type="match status" value="1"/>
</dbReference>
<evidence type="ECO:0000256" key="1">
    <source>
        <dbReference type="ARBA" id="ARBA00022801"/>
    </source>
</evidence>
<evidence type="ECO:0000259" key="2">
    <source>
        <dbReference type="Pfam" id="PF03629"/>
    </source>
</evidence>
<dbReference type="PANTHER" id="PTHR22901:SF0">
    <property type="entry name" value="SIALATE O-ACETYLESTERASE"/>
    <property type="match status" value="1"/>
</dbReference>
<dbReference type="InterPro" id="IPR039329">
    <property type="entry name" value="SIAE"/>
</dbReference>
<organism evidence="3 4">
    <name type="scientific">Marinihelvus fidelis</name>
    <dbReference type="NCBI Taxonomy" id="2613842"/>
    <lineage>
        <taxon>Bacteria</taxon>
        <taxon>Pseudomonadati</taxon>
        <taxon>Pseudomonadota</taxon>
        <taxon>Gammaproteobacteria</taxon>
        <taxon>Chromatiales</taxon>
        <taxon>Wenzhouxiangellaceae</taxon>
        <taxon>Marinihelvus</taxon>
    </lineage>
</organism>
<dbReference type="RefSeq" id="WP_150863353.1">
    <property type="nucleotide sequence ID" value="NZ_VYXP01000003.1"/>
</dbReference>
<dbReference type="Proteomes" id="UP000325372">
    <property type="component" value="Unassembled WGS sequence"/>
</dbReference>
<dbReference type="InterPro" id="IPR036514">
    <property type="entry name" value="SGNH_hydro_sf"/>
</dbReference>
<name>A0A5N0TDV7_9GAMM</name>
<dbReference type="EMBL" id="VYXP01000003">
    <property type="protein sequence ID" value="KAA9132644.1"/>
    <property type="molecule type" value="Genomic_DNA"/>
</dbReference>
<reference evidence="3 4" key="1">
    <citation type="submission" date="2019-09" db="EMBL/GenBank/DDBJ databases">
        <title>Wenzhouxiangella sp. Genome sequencing and assembly.</title>
        <authorList>
            <person name="Zhang R."/>
        </authorList>
    </citation>
    <scope>NUCLEOTIDE SEQUENCE [LARGE SCALE GENOMIC DNA]</scope>
    <source>
        <strain evidence="3 4">W260</strain>
    </source>
</reference>
<dbReference type="PANTHER" id="PTHR22901">
    <property type="entry name" value="SIALATE O-ACETYLESTERASE"/>
    <property type="match status" value="1"/>
</dbReference>
<keyword evidence="4" id="KW-1185">Reference proteome</keyword>
<evidence type="ECO:0000313" key="3">
    <source>
        <dbReference type="EMBL" id="KAA9132644.1"/>
    </source>
</evidence>
<dbReference type="GO" id="GO:0005975">
    <property type="term" value="P:carbohydrate metabolic process"/>
    <property type="evidence" value="ECO:0007669"/>
    <property type="project" value="InterPro"/>
</dbReference>
<dbReference type="GO" id="GO:0004553">
    <property type="term" value="F:hydrolase activity, hydrolyzing O-glycosyl compounds"/>
    <property type="evidence" value="ECO:0007669"/>
    <property type="project" value="InterPro"/>
</dbReference>
<protein>
    <submittedName>
        <fullName evidence="3">Sialate O-acetylesterase</fullName>
    </submittedName>
</protein>
<keyword evidence="1" id="KW-0378">Hydrolase</keyword>
<feature type="domain" description="Sialate O-acetylesterase" evidence="2">
    <location>
        <begin position="407"/>
        <end position="537"/>
    </location>
</feature>
<proteinExistence type="predicted"/>
<dbReference type="SUPFAM" id="SSF49785">
    <property type="entry name" value="Galactose-binding domain-like"/>
    <property type="match status" value="1"/>
</dbReference>
<evidence type="ECO:0000313" key="4">
    <source>
        <dbReference type="Proteomes" id="UP000325372"/>
    </source>
</evidence>
<dbReference type="Gene3D" id="2.60.120.260">
    <property type="entry name" value="Galactose-binding domain-like"/>
    <property type="match status" value="1"/>
</dbReference>
<dbReference type="InterPro" id="IPR005181">
    <property type="entry name" value="SASA"/>
</dbReference>